<dbReference type="Gene3D" id="3.40.50.300">
    <property type="entry name" value="P-loop containing nucleotide triphosphate hydrolases"/>
    <property type="match status" value="1"/>
</dbReference>
<reference evidence="7" key="1">
    <citation type="submission" date="2024-06" db="EMBL/GenBank/DDBJ databases">
        <authorList>
            <person name="Campbell A.G."/>
        </authorList>
    </citation>
    <scope>NUCLEOTIDE SEQUENCE</scope>
    <source>
        <strain evidence="7">EM17</strain>
    </source>
</reference>
<dbReference type="PROSITE" id="PS00211">
    <property type="entry name" value="ABC_TRANSPORTER_1"/>
    <property type="match status" value="1"/>
</dbReference>
<keyword evidence="4 7" id="KW-0067">ATP-binding</keyword>
<keyword evidence="8" id="KW-1185">Reference proteome</keyword>
<feature type="compositionally biased region" description="Low complexity" evidence="5">
    <location>
        <begin position="330"/>
        <end position="343"/>
    </location>
</feature>
<gene>
    <name evidence="7" type="ORF">ABS770_10215</name>
</gene>
<proteinExistence type="inferred from homology"/>
<accession>A0ABV1R1E7</accession>
<comment type="similarity">
    <text evidence="1">Belongs to the ABC transporter superfamily.</text>
</comment>
<dbReference type="PANTHER" id="PTHR42781:SF4">
    <property type="entry name" value="SPERMIDINE_PUTRESCINE IMPORT ATP-BINDING PROTEIN POTA"/>
    <property type="match status" value="1"/>
</dbReference>
<dbReference type="Pfam" id="PF00005">
    <property type="entry name" value="ABC_tran"/>
    <property type="match status" value="1"/>
</dbReference>
<evidence type="ECO:0000256" key="1">
    <source>
        <dbReference type="ARBA" id="ARBA00005417"/>
    </source>
</evidence>
<keyword evidence="2" id="KW-0813">Transport</keyword>
<dbReference type="InterPro" id="IPR003593">
    <property type="entry name" value="AAA+_ATPase"/>
</dbReference>
<dbReference type="PROSITE" id="PS50893">
    <property type="entry name" value="ABC_TRANSPORTER_2"/>
    <property type="match status" value="1"/>
</dbReference>
<evidence type="ECO:0000256" key="2">
    <source>
        <dbReference type="ARBA" id="ARBA00022448"/>
    </source>
</evidence>
<dbReference type="InterPro" id="IPR027417">
    <property type="entry name" value="P-loop_NTPase"/>
</dbReference>
<evidence type="ECO:0000256" key="3">
    <source>
        <dbReference type="ARBA" id="ARBA00022741"/>
    </source>
</evidence>
<dbReference type="RefSeq" id="WP_007558330.1">
    <property type="nucleotide sequence ID" value="NZ_JBELQD010000008.1"/>
</dbReference>
<protein>
    <submittedName>
        <fullName evidence="7">ABC transporter ATP-binding protein</fullName>
    </submittedName>
</protein>
<evidence type="ECO:0000259" key="6">
    <source>
        <dbReference type="PROSITE" id="PS50893"/>
    </source>
</evidence>
<dbReference type="Gene3D" id="2.40.50.100">
    <property type="match status" value="1"/>
</dbReference>
<dbReference type="InterPro" id="IPR008995">
    <property type="entry name" value="Mo/tungstate-bd_C_term_dom"/>
</dbReference>
<dbReference type="InterPro" id="IPR003439">
    <property type="entry name" value="ABC_transporter-like_ATP-bd"/>
</dbReference>
<evidence type="ECO:0000256" key="5">
    <source>
        <dbReference type="SAM" id="MobiDB-lite"/>
    </source>
</evidence>
<feature type="region of interest" description="Disordered" evidence="5">
    <location>
        <begin position="330"/>
        <end position="362"/>
    </location>
</feature>
<dbReference type="GO" id="GO:0005524">
    <property type="term" value="F:ATP binding"/>
    <property type="evidence" value="ECO:0007669"/>
    <property type="project" value="UniProtKB-KW"/>
</dbReference>
<organism evidence="7 8">
    <name type="scientific">Methylobacterium brachiatum</name>
    <dbReference type="NCBI Taxonomy" id="269660"/>
    <lineage>
        <taxon>Bacteria</taxon>
        <taxon>Pseudomonadati</taxon>
        <taxon>Pseudomonadota</taxon>
        <taxon>Alphaproteobacteria</taxon>
        <taxon>Hyphomicrobiales</taxon>
        <taxon>Methylobacteriaceae</taxon>
        <taxon>Methylobacterium</taxon>
    </lineage>
</organism>
<dbReference type="Proteomes" id="UP001432995">
    <property type="component" value="Unassembled WGS sequence"/>
</dbReference>
<sequence length="362" mass="38154">MSAPAGGGTSLILDGITQRYGTVLAVDTVTLDIKGGELVALLGPSGCGKTTLLRAVAGFLKPTEGRVIIGGQAVDHLPPNRRTVGIVFQNYALFPHMSVAENVAYGLAARGVGRAEQKARVAEMLALVRLEHLAERYPRAMSGGQQQRVALARALAVRPSILLLDEPFAALDKNLRLDMQIEIKRIQRSAGTTTLIVTHDQEEALSMADRVAVLNAGRLEQFAPPTDIYDRPETLFVNTFVGTANVLHGQLATGPDGGRAVALACGGLLPTVTALPDGTRVAACLRPEHVAFETDGEGLDGVVEIGLPLGATLVHEIRLDGGARLKTAEARAAGAGPRSPGARVRLRPTAPERVGVFPDPRH</sequence>
<evidence type="ECO:0000313" key="8">
    <source>
        <dbReference type="Proteomes" id="UP001432995"/>
    </source>
</evidence>
<dbReference type="InterPro" id="IPR013611">
    <property type="entry name" value="Transp-assoc_OB_typ2"/>
</dbReference>
<keyword evidence="3" id="KW-0547">Nucleotide-binding</keyword>
<evidence type="ECO:0000256" key="4">
    <source>
        <dbReference type="ARBA" id="ARBA00022840"/>
    </source>
</evidence>
<dbReference type="SUPFAM" id="SSF52540">
    <property type="entry name" value="P-loop containing nucleoside triphosphate hydrolases"/>
    <property type="match status" value="1"/>
</dbReference>
<feature type="domain" description="ABC transporter" evidence="6">
    <location>
        <begin position="11"/>
        <end position="241"/>
    </location>
</feature>
<dbReference type="InterPro" id="IPR017871">
    <property type="entry name" value="ABC_transporter-like_CS"/>
</dbReference>
<dbReference type="SUPFAM" id="SSF50331">
    <property type="entry name" value="MOP-like"/>
    <property type="match status" value="1"/>
</dbReference>
<dbReference type="EMBL" id="JBELQD010000008">
    <property type="protein sequence ID" value="MER2288633.1"/>
    <property type="molecule type" value="Genomic_DNA"/>
</dbReference>
<dbReference type="InterPro" id="IPR050093">
    <property type="entry name" value="ABC_SmlMolc_Importer"/>
</dbReference>
<comment type="caution">
    <text evidence="7">The sequence shown here is derived from an EMBL/GenBank/DDBJ whole genome shotgun (WGS) entry which is preliminary data.</text>
</comment>
<dbReference type="PANTHER" id="PTHR42781">
    <property type="entry name" value="SPERMIDINE/PUTRESCINE IMPORT ATP-BINDING PROTEIN POTA"/>
    <property type="match status" value="1"/>
</dbReference>
<dbReference type="SMART" id="SM00382">
    <property type="entry name" value="AAA"/>
    <property type="match status" value="1"/>
</dbReference>
<name>A0ABV1R1E7_9HYPH</name>
<evidence type="ECO:0000313" key="7">
    <source>
        <dbReference type="EMBL" id="MER2288633.1"/>
    </source>
</evidence>
<dbReference type="Pfam" id="PF08402">
    <property type="entry name" value="TOBE_2"/>
    <property type="match status" value="1"/>
</dbReference>